<protein>
    <submittedName>
        <fullName evidence="2">MarR family transcriptional regulator</fullName>
    </submittedName>
</protein>
<organism evidence="2 3">
    <name type="scientific">Buchananella hordeovulneris</name>
    <dbReference type="NCBI Taxonomy" id="52770"/>
    <lineage>
        <taxon>Bacteria</taxon>
        <taxon>Bacillati</taxon>
        <taxon>Actinomycetota</taxon>
        <taxon>Actinomycetes</taxon>
        <taxon>Actinomycetales</taxon>
        <taxon>Actinomycetaceae</taxon>
        <taxon>Buchananella</taxon>
    </lineage>
</organism>
<dbReference type="InParanoid" id="A0A1Q5PT23"/>
<dbReference type="InterPro" id="IPR039422">
    <property type="entry name" value="MarR/SlyA-like"/>
</dbReference>
<dbReference type="EMBL" id="MQVS01000017">
    <property type="protein sequence ID" value="OKL50741.1"/>
    <property type="molecule type" value="Genomic_DNA"/>
</dbReference>
<accession>A0A1Q5PT23</accession>
<evidence type="ECO:0000313" key="3">
    <source>
        <dbReference type="Proteomes" id="UP000185612"/>
    </source>
</evidence>
<dbReference type="GO" id="GO:0003700">
    <property type="term" value="F:DNA-binding transcription factor activity"/>
    <property type="evidence" value="ECO:0007669"/>
    <property type="project" value="InterPro"/>
</dbReference>
<dbReference type="Proteomes" id="UP000185612">
    <property type="component" value="Unassembled WGS sequence"/>
</dbReference>
<reference evidence="3" key="1">
    <citation type="submission" date="2016-12" db="EMBL/GenBank/DDBJ databases">
        <authorList>
            <person name="Meng X."/>
        </authorList>
    </citation>
    <scope>NUCLEOTIDE SEQUENCE [LARGE SCALE GENOMIC DNA]</scope>
    <source>
        <strain evidence="3">DSM 20732</strain>
    </source>
</reference>
<dbReference type="GO" id="GO:0006950">
    <property type="term" value="P:response to stress"/>
    <property type="evidence" value="ECO:0007669"/>
    <property type="project" value="TreeGrafter"/>
</dbReference>
<comment type="caution">
    <text evidence="2">The sequence shown here is derived from an EMBL/GenBank/DDBJ whole genome shotgun (WGS) entry which is preliminary data.</text>
</comment>
<dbReference type="STRING" id="52770.BSZ40_10940"/>
<dbReference type="InterPro" id="IPR036390">
    <property type="entry name" value="WH_DNA-bd_sf"/>
</dbReference>
<evidence type="ECO:0000313" key="2">
    <source>
        <dbReference type="EMBL" id="OKL50741.1"/>
    </source>
</evidence>
<keyword evidence="3" id="KW-1185">Reference proteome</keyword>
<dbReference type="SUPFAM" id="SSF46785">
    <property type="entry name" value="Winged helix' DNA-binding domain"/>
    <property type="match status" value="1"/>
</dbReference>
<name>A0A1Q5PT23_9ACTO</name>
<dbReference type="PROSITE" id="PS50995">
    <property type="entry name" value="HTH_MARR_2"/>
    <property type="match status" value="1"/>
</dbReference>
<dbReference type="Gene3D" id="1.10.10.10">
    <property type="entry name" value="Winged helix-like DNA-binding domain superfamily/Winged helix DNA-binding domain"/>
    <property type="match status" value="1"/>
</dbReference>
<sequence length="147" mass="16484">MPNNDSVEVIRAWWRLERARAKFDAQVKRDAGVTGSQLALLRIIDERAPVSIRQLRTDLDWHPASLGQAIQRLEDRTLVAVTPDPADRRRRMCHLTDAGRSLLARTPLIGPVRLRSHPASPADLAAMRRGFELALTAFGLEGWSEDS</sequence>
<gene>
    <name evidence="2" type="ORF">BSZ40_10940</name>
</gene>
<dbReference type="Pfam" id="PF12802">
    <property type="entry name" value="MarR_2"/>
    <property type="match status" value="1"/>
</dbReference>
<dbReference type="SMART" id="SM00347">
    <property type="entry name" value="HTH_MARR"/>
    <property type="match status" value="1"/>
</dbReference>
<dbReference type="InterPro" id="IPR000835">
    <property type="entry name" value="HTH_MarR-typ"/>
</dbReference>
<evidence type="ECO:0000259" key="1">
    <source>
        <dbReference type="PROSITE" id="PS50995"/>
    </source>
</evidence>
<feature type="domain" description="HTH marR-type" evidence="1">
    <location>
        <begin position="6"/>
        <end position="136"/>
    </location>
</feature>
<dbReference type="InterPro" id="IPR036388">
    <property type="entry name" value="WH-like_DNA-bd_sf"/>
</dbReference>
<dbReference type="AlphaFoldDB" id="A0A1Q5PT23"/>
<dbReference type="PANTHER" id="PTHR33164:SF43">
    <property type="entry name" value="HTH-TYPE TRANSCRIPTIONAL REPRESSOR YETL"/>
    <property type="match status" value="1"/>
</dbReference>
<dbReference type="RefSeq" id="WP_073826373.1">
    <property type="nucleotide sequence ID" value="NZ_MQVS01000017.1"/>
</dbReference>
<proteinExistence type="predicted"/>
<dbReference type="PANTHER" id="PTHR33164">
    <property type="entry name" value="TRANSCRIPTIONAL REGULATOR, MARR FAMILY"/>
    <property type="match status" value="1"/>
</dbReference>